<organism evidence="3 4">
    <name type="scientific">Streptococcus ovuberis</name>
    <dbReference type="NCBI Taxonomy" id="1936207"/>
    <lineage>
        <taxon>Bacteria</taxon>
        <taxon>Bacillati</taxon>
        <taxon>Bacillota</taxon>
        <taxon>Bacilli</taxon>
        <taxon>Lactobacillales</taxon>
        <taxon>Streptococcaceae</taxon>
        <taxon>Streptococcus</taxon>
    </lineage>
</organism>
<dbReference type="AlphaFoldDB" id="A0A7X6MYH2"/>
<evidence type="ECO:0000313" key="4">
    <source>
        <dbReference type="Proteomes" id="UP000522720"/>
    </source>
</evidence>
<feature type="transmembrane region" description="Helical" evidence="2">
    <location>
        <begin position="36"/>
        <end position="54"/>
    </location>
</feature>
<reference evidence="3 4" key="1">
    <citation type="submission" date="2020-04" db="EMBL/GenBank/DDBJ databases">
        <title>MicrobeNet Type strains.</title>
        <authorList>
            <person name="Nicholson A.C."/>
        </authorList>
    </citation>
    <scope>NUCLEOTIDE SEQUENCE [LARGE SCALE GENOMIC DNA]</scope>
    <source>
        <strain evidence="3 4">CCUG 69612</strain>
    </source>
</reference>
<dbReference type="RefSeq" id="WP_168549504.1">
    <property type="nucleotide sequence ID" value="NZ_JAAXPR010000014.1"/>
</dbReference>
<proteinExistence type="predicted"/>
<name>A0A7X6MYH2_9STRE</name>
<dbReference type="Proteomes" id="UP000522720">
    <property type="component" value="Unassembled WGS sequence"/>
</dbReference>
<evidence type="ECO:0000313" key="3">
    <source>
        <dbReference type="EMBL" id="NKZ20757.1"/>
    </source>
</evidence>
<comment type="caution">
    <text evidence="3">The sequence shown here is derived from an EMBL/GenBank/DDBJ whole genome shotgun (WGS) entry which is preliminary data.</text>
</comment>
<accession>A0A7X6MYH2</accession>
<evidence type="ECO:0000256" key="1">
    <source>
        <dbReference type="SAM" id="MobiDB-lite"/>
    </source>
</evidence>
<keyword evidence="2" id="KW-0472">Membrane</keyword>
<protein>
    <submittedName>
        <fullName evidence="3">Uncharacterized protein</fullName>
    </submittedName>
</protein>
<keyword evidence="2" id="KW-1133">Transmembrane helix</keyword>
<evidence type="ECO:0000256" key="2">
    <source>
        <dbReference type="SAM" id="Phobius"/>
    </source>
</evidence>
<feature type="transmembrane region" description="Helical" evidence="2">
    <location>
        <begin position="12"/>
        <end position="30"/>
    </location>
</feature>
<keyword evidence="4" id="KW-1185">Reference proteome</keyword>
<dbReference type="EMBL" id="JAAXPR010000014">
    <property type="protein sequence ID" value="NKZ20757.1"/>
    <property type="molecule type" value="Genomic_DNA"/>
</dbReference>
<keyword evidence="2" id="KW-0812">Transmembrane</keyword>
<gene>
    <name evidence="3" type="ORF">HF992_07935</name>
</gene>
<sequence length="95" mass="10940">MSRTVYFSTRQQQGGCGCLAFGLILGLLVLKSFWRPVLLFLLVVTVSGWIRSVVISQKSQSFYEEQTYFEDEVGSYKSDPYQSRKRKEADVIEED</sequence>
<feature type="region of interest" description="Disordered" evidence="1">
    <location>
        <begin position="75"/>
        <end position="95"/>
    </location>
</feature>